<dbReference type="Pfam" id="PF05016">
    <property type="entry name" value="ParE_toxin"/>
    <property type="match status" value="1"/>
</dbReference>
<gene>
    <name evidence="3" type="ORF">GGQ88_001395</name>
</gene>
<dbReference type="InterPro" id="IPR051803">
    <property type="entry name" value="TA_system_RelE-like_toxin"/>
</dbReference>
<sequence length="102" mass="11755">MRVDWKIVRKPAAIEDLFHVWQYLAAHDSAIADQWIDRIDESVGRLAQFPEAGGGRAHLAQDLRVWPVPPYVILYRLNETDRIVDILRIVDGRRDIGKLLAI</sequence>
<dbReference type="AlphaFoldDB" id="A0A7W6EVW6"/>
<dbReference type="Proteomes" id="UP000562395">
    <property type="component" value="Unassembled WGS sequence"/>
</dbReference>
<dbReference type="Gene3D" id="3.30.2310.20">
    <property type="entry name" value="RelE-like"/>
    <property type="match status" value="1"/>
</dbReference>
<keyword evidence="2" id="KW-1277">Toxin-antitoxin system</keyword>
<dbReference type="EMBL" id="JACICY010000002">
    <property type="protein sequence ID" value="MBB3860134.1"/>
    <property type="molecule type" value="Genomic_DNA"/>
</dbReference>
<organism evidence="3 4">
    <name type="scientific">Novosphingobium hassiacum</name>
    <dbReference type="NCBI Taxonomy" id="173676"/>
    <lineage>
        <taxon>Bacteria</taxon>
        <taxon>Pseudomonadati</taxon>
        <taxon>Pseudomonadota</taxon>
        <taxon>Alphaproteobacteria</taxon>
        <taxon>Sphingomonadales</taxon>
        <taxon>Sphingomonadaceae</taxon>
        <taxon>Novosphingobium</taxon>
    </lineage>
</organism>
<evidence type="ECO:0000313" key="4">
    <source>
        <dbReference type="Proteomes" id="UP000562395"/>
    </source>
</evidence>
<evidence type="ECO:0000256" key="1">
    <source>
        <dbReference type="ARBA" id="ARBA00006226"/>
    </source>
</evidence>
<evidence type="ECO:0000256" key="2">
    <source>
        <dbReference type="ARBA" id="ARBA00022649"/>
    </source>
</evidence>
<keyword evidence="4" id="KW-1185">Reference proteome</keyword>
<dbReference type="PANTHER" id="PTHR33755">
    <property type="entry name" value="TOXIN PARE1-RELATED"/>
    <property type="match status" value="1"/>
</dbReference>
<protein>
    <submittedName>
        <fullName evidence="3">Toxin ParE1/3/4</fullName>
    </submittedName>
</protein>
<dbReference type="InterPro" id="IPR007712">
    <property type="entry name" value="RelE/ParE_toxin"/>
</dbReference>
<comment type="caution">
    <text evidence="3">The sequence shown here is derived from an EMBL/GenBank/DDBJ whole genome shotgun (WGS) entry which is preliminary data.</text>
</comment>
<accession>A0A7W6EVW6</accession>
<name>A0A7W6EVW6_9SPHN</name>
<dbReference type="InterPro" id="IPR035093">
    <property type="entry name" value="RelE/ParE_toxin_dom_sf"/>
</dbReference>
<dbReference type="RefSeq" id="WP_183612374.1">
    <property type="nucleotide sequence ID" value="NZ_JACICY010000002.1"/>
</dbReference>
<evidence type="ECO:0000313" key="3">
    <source>
        <dbReference type="EMBL" id="MBB3860134.1"/>
    </source>
</evidence>
<reference evidence="3 4" key="1">
    <citation type="submission" date="2020-08" db="EMBL/GenBank/DDBJ databases">
        <title>Genomic Encyclopedia of Type Strains, Phase IV (KMG-IV): sequencing the most valuable type-strain genomes for metagenomic binning, comparative biology and taxonomic classification.</title>
        <authorList>
            <person name="Goeker M."/>
        </authorList>
    </citation>
    <scope>NUCLEOTIDE SEQUENCE [LARGE SCALE GENOMIC DNA]</scope>
    <source>
        <strain evidence="3 4">DSM 14552</strain>
    </source>
</reference>
<proteinExistence type="inferred from homology"/>
<comment type="similarity">
    <text evidence="1">Belongs to the RelE toxin family.</text>
</comment>